<dbReference type="Proteomes" id="UP000218785">
    <property type="component" value="Chromosome"/>
</dbReference>
<reference evidence="1 2" key="1">
    <citation type="submission" date="2017-06" db="EMBL/GenBank/DDBJ databases">
        <title>Genome sequencing of cyanobaciteial culture collection at National Institute for Environmental Studies (NIES).</title>
        <authorList>
            <person name="Hirose Y."/>
            <person name="Shimura Y."/>
            <person name="Fujisawa T."/>
            <person name="Nakamura Y."/>
            <person name="Kawachi M."/>
        </authorList>
    </citation>
    <scope>NUCLEOTIDE SEQUENCE [LARGE SCALE GENOMIC DNA]</scope>
    <source>
        <strain evidence="1 2">NIES-37</strain>
    </source>
</reference>
<proteinExistence type="predicted"/>
<dbReference type="EMBL" id="AP018248">
    <property type="protein sequence ID" value="BAY98914.1"/>
    <property type="molecule type" value="Genomic_DNA"/>
</dbReference>
<organism evidence="1 2">
    <name type="scientific">Tolypothrix tenuis PCC 7101</name>
    <dbReference type="NCBI Taxonomy" id="231146"/>
    <lineage>
        <taxon>Bacteria</taxon>
        <taxon>Bacillati</taxon>
        <taxon>Cyanobacteriota</taxon>
        <taxon>Cyanophyceae</taxon>
        <taxon>Nostocales</taxon>
        <taxon>Tolypothrichaceae</taxon>
        <taxon>Tolypothrix</taxon>
    </lineage>
</organism>
<dbReference type="KEGG" id="ttq:NIES37_28920"/>
<evidence type="ECO:0000313" key="1">
    <source>
        <dbReference type="EMBL" id="BAY98914.1"/>
    </source>
</evidence>
<dbReference type="AlphaFoldDB" id="A0A1Z4MZM3"/>
<gene>
    <name evidence="1" type="ORF">NIES37_28920</name>
</gene>
<dbReference type="Gene3D" id="2.60.120.260">
    <property type="entry name" value="Galactose-binding domain-like"/>
    <property type="match status" value="1"/>
</dbReference>
<dbReference type="RefSeq" id="WP_096576693.1">
    <property type="nucleotide sequence ID" value="NZ_CAWNJS010000001.1"/>
</dbReference>
<evidence type="ECO:0008006" key="3">
    <source>
        <dbReference type="Google" id="ProtNLM"/>
    </source>
</evidence>
<keyword evidence="2" id="KW-1185">Reference proteome</keyword>
<protein>
    <recommendedName>
        <fullName evidence="3">CBM-cenC domain-containing protein</fullName>
    </recommendedName>
</protein>
<name>A0A1Z4MZM3_9CYAN</name>
<evidence type="ECO:0000313" key="2">
    <source>
        <dbReference type="Proteomes" id="UP000218785"/>
    </source>
</evidence>
<sequence length="188" mass="20708">MTSKQLSLSKIAVFITAVISLSFPSTKTPASCAAPLNGGDFEAQTNQRISSPWVGEGRVGVDIGLGYSNRGKNNVWMRNVSGWNGIRQRVRLQPNTQYKLTAYIRTSGNVTDGYFGVRDAQQKVFSEIKFGSLPRYTPMTLSFRTGNETVYNIFTGFWALGQDSWVQVDDYSLTGGSCEDVQLVPANN</sequence>
<accession>A0A1Z4MZM3</accession>